<protein>
    <submittedName>
        <fullName evidence="3">Uncharacterized protein</fullName>
    </submittedName>
</protein>
<keyword evidence="4" id="KW-1185">Reference proteome</keyword>
<dbReference type="AlphaFoldDB" id="A0A8T1RS34"/>
<evidence type="ECO:0000256" key="1">
    <source>
        <dbReference type="SAM" id="MobiDB-lite"/>
    </source>
</evidence>
<evidence type="ECO:0000313" key="3">
    <source>
        <dbReference type="EMBL" id="KAG6668862.1"/>
    </source>
</evidence>
<proteinExistence type="predicted"/>
<feature type="region of interest" description="Disordered" evidence="1">
    <location>
        <begin position="51"/>
        <end position="73"/>
    </location>
</feature>
<feature type="signal peptide" evidence="2">
    <location>
        <begin position="1"/>
        <end position="27"/>
    </location>
</feature>
<evidence type="ECO:0000256" key="2">
    <source>
        <dbReference type="SAM" id="SignalP"/>
    </source>
</evidence>
<sequence length="73" mass="8272">MFILHAPTFLSQRFFIKLLLNPPAVAAFSTYDPKAGAVPPIPRGYSVTHQGMQGLKGGEKLESFRNRQEERRR</sequence>
<comment type="caution">
    <text evidence="3">The sequence shown here is derived from an EMBL/GenBank/DDBJ whole genome shotgun (WGS) entry which is preliminary data.</text>
</comment>
<gene>
    <name evidence="3" type="ORF">CIPAW_01G201500</name>
</gene>
<evidence type="ECO:0000313" key="4">
    <source>
        <dbReference type="Proteomes" id="UP000811609"/>
    </source>
</evidence>
<reference evidence="3" key="1">
    <citation type="submission" date="2020-12" db="EMBL/GenBank/DDBJ databases">
        <title>WGS assembly of Carya illinoinensis cv. Pawnee.</title>
        <authorList>
            <person name="Platts A."/>
            <person name="Shu S."/>
            <person name="Wright S."/>
            <person name="Barry K."/>
            <person name="Edger P."/>
            <person name="Pires J.C."/>
            <person name="Schmutz J."/>
        </authorList>
    </citation>
    <scope>NUCLEOTIDE SEQUENCE</scope>
    <source>
        <tissue evidence="3">Leaf</tissue>
    </source>
</reference>
<keyword evidence="2" id="KW-0732">Signal</keyword>
<feature type="compositionally biased region" description="Basic and acidic residues" evidence="1">
    <location>
        <begin position="57"/>
        <end position="73"/>
    </location>
</feature>
<feature type="chain" id="PRO_5035943113" evidence="2">
    <location>
        <begin position="28"/>
        <end position="73"/>
    </location>
</feature>
<dbReference type="EMBL" id="CM031809">
    <property type="protein sequence ID" value="KAG6668862.1"/>
    <property type="molecule type" value="Genomic_DNA"/>
</dbReference>
<name>A0A8T1RS34_CARIL</name>
<organism evidence="3 4">
    <name type="scientific">Carya illinoinensis</name>
    <name type="common">Pecan</name>
    <dbReference type="NCBI Taxonomy" id="32201"/>
    <lineage>
        <taxon>Eukaryota</taxon>
        <taxon>Viridiplantae</taxon>
        <taxon>Streptophyta</taxon>
        <taxon>Embryophyta</taxon>
        <taxon>Tracheophyta</taxon>
        <taxon>Spermatophyta</taxon>
        <taxon>Magnoliopsida</taxon>
        <taxon>eudicotyledons</taxon>
        <taxon>Gunneridae</taxon>
        <taxon>Pentapetalae</taxon>
        <taxon>rosids</taxon>
        <taxon>fabids</taxon>
        <taxon>Fagales</taxon>
        <taxon>Juglandaceae</taxon>
        <taxon>Carya</taxon>
    </lineage>
</organism>
<dbReference type="Proteomes" id="UP000811609">
    <property type="component" value="Chromosome 1"/>
</dbReference>
<accession>A0A8T1RS34</accession>